<dbReference type="Gene3D" id="3.20.20.150">
    <property type="entry name" value="Divalent-metal-dependent TIM barrel enzymes"/>
    <property type="match status" value="1"/>
</dbReference>
<dbReference type="InterPro" id="IPR036237">
    <property type="entry name" value="Xyl_isomerase-like_sf"/>
</dbReference>
<accession>A0A2M9C0B1</accession>
<dbReference type="InterPro" id="IPR050312">
    <property type="entry name" value="IolE/XylAMocC-like"/>
</dbReference>
<evidence type="ECO:0000313" key="3">
    <source>
        <dbReference type="EMBL" id="PJJ63762.1"/>
    </source>
</evidence>
<keyword evidence="3" id="KW-0413">Isomerase</keyword>
<organism evidence="3 4">
    <name type="scientific">Compostimonas suwonensis</name>
    <dbReference type="NCBI Taxonomy" id="1048394"/>
    <lineage>
        <taxon>Bacteria</taxon>
        <taxon>Bacillati</taxon>
        <taxon>Actinomycetota</taxon>
        <taxon>Actinomycetes</taxon>
        <taxon>Micrococcales</taxon>
        <taxon>Microbacteriaceae</taxon>
        <taxon>Compostimonas</taxon>
    </lineage>
</organism>
<gene>
    <name evidence="3" type="ORF">CLV54_1437</name>
</gene>
<evidence type="ECO:0000313" key="4">
    <source>
        <dbReference type="Proteomes" id="UP000230161"/>
    </source>
</evidence>
<feature type="domain" description="Xylose isomerase-like TIM barrel" evidence="2">
    <location>
        <begin position="21"/>
        <end position="274"/>
    </location>
</feature>
<comment type="caution">
    <text evidence="3">The sequence shown here is derived from an EMBL/GenBank/DDBJ whole genome shotgun (WGS) entry which is preliminary data.</text>
</comment>
<dbReference type="AlphaFoldDB" id="A0A2M9C0B1"/>
<dbReference type="RefSeq" id="WP_100344223.1">
    <property type="nucleotide sequence ID" value="NZ_PGFB01000002.1"/>
</dbReference>
<dbReference type="Proteomes" id="UP000230161">
    <property type="component" value="Unassembled WGS sequence"/>
</dbReference>
<dbReference type="OrthoDB" id="9787068at2"/>
<dbReference type="InterPro" id="IPR013022">
    <property type="entry name" value="Xyl_isomerase-like_TIM-brl"/>
</dbReference>
<evidence type="ECO:0000256" key="1">
    <source>
        <dbReference type="ARBA" id="ARBA00023277"/>
    </source>
</evidence>
<dbReference type="PANTHER" id="PTHR12110">
    <property type="entry name" value="HYDROXYPYRUVATE ISOMERASE"/>
    <property type="match status" value="1"/>
</dbReference>
<reference evidence="3 4" key="1">
    <citation type="submission" date="2017-11" db="EMBL/GenBank/DDBJ databases">
        <title>Genomic Encyclopedia of Archaeal and Bacterial Type Strains, Phase II (KMG-II): From Individual Species to Whole Genera.</title>
        <authorList>
            <person name="Goeker M."/>
        </authorList>
    </citation>
    <scope>NUCLEOTIDE SEQUENCE [LARGE SCALE GENOMIC DNA]</scope>
    <source>
        <strain evidence="3 4">DSM 25625</strain>
    </source>
</reference>
<sequence>MSSRLSLNQGTVRTATLAEALDACVEVGVESIGVWRDRVEPIGLDEAARRLSDSGLRLSSLCRAVFVTAPEGPERRAAIDENHRAIDETATLYAAAAAGSTAMLVMVAGPLAPGERDLAAARGRVRDAIGELESHARDAGVRLALEPLHPMFAADRSVVSTLGTALDLVEPFPKETVGVIVDTFHLWWDAQLAADIARAGREGRVASYQVSDWITPVPSDLMLARGMMGDGHIDFATITRSVAATGFDGDVEVEIFNQEIWDSPYVDVVRLMRERYDALIEPYLRSDES</sequence>
<dbReference type="SUPFAM" id="SSF51658">
    <property type="entry name" value="Xylose isomerase-like"/>
    <property type="match status" value="1"/>
</dbReference>
<evidence type="ECO:0000259" key="2">
    <source>
        <dbReference type="Pfam" id="PF01261"/>
    </source>
</evidence>
<name>A0A2M9C0B1_9MICO</name>
<dbReference type="Pfam" id="PF01261">
    <property type="entry name" value="AP_endonuc_2"/>
    <property type="match status" value="1"/>
</dbReference>
<dbReference type="GO" id="GO:0016853">
    <property type="term" value="F:isomerase activity"/>
    <property type="evidence" value="ECO:0007669"/>
    <property type="project" value="UniProtKB-KW"/>
</dbReference>
<keyword evidence="4" id="KW-1185">Reference proteome</keyword>
<dbReference type="EMBL" id="PGFB01000002">
    <property type="protein sequence ID" value="PJJ63762.1"/>
    <property type="molecule type" value="Genomic_DNA"/>
</dbReference>
<dbReference type="PANTHER" id="PTHR12110:SF52">
    <property type="entry name" value="XYLOSE ISOMERASE"/>
    <property type="match status" value="1"/>
</dbReference>
<proteinExistence type="predicted"/>
<keyword evidence="1" id="KW-0119">Carbohydrate metabolism</keyword>
<protein>
    <submittedName>
        <fullName evidence="3">Sugar phosphate isomerase/epimerase</fullName>
    </submittedName>
</protein>